<dbReference type="SMART" id="SM00829">
    <property type="entry name" value="PKS_ER"/>
    <property type="match status" value="1"/>
</dbReference>
<dbReference type="Proteomes" id="UP000325243">
    <property type="component" value="Unassembled WGS sequence"/>
</dbReference>
<dbReference type="InterPro" id="IPR013154">
    <property type="entry name" value="ADH-like_N"/>
</dbReference>
<dbReference type="SUPFAM" id="SSF51735">
    <property type="entry name" value="NAD(P)-binding Rossmann-fold domains"/>
    <property type="match status" value="1"/>
</dbReference>
<protein>
    <submittedName>
        <fullName evidence="3">NADP-dependent oxidoreductase</fullName>
    </submittedName>
</protein>
<keyword evidence="4" id="KW-1185">Reference proteome</keyword>
<feature type="domain" description="Enoyl reductase (ER)" evidence="2">
    <location>
        <begin position="11"/>
        <end position="312"/>
    </location>
</feature>
<dbReference type="SUPFAM" id="SSF50129">
    <property type="entry name" value="GroES-like"/>
    <property type="match status" value="1"/>
</dbReference>
<dbReference type="InterPro" id="IPR051603">
    <property type="entry name" value="Zinc-ADH_QOR/CCCR"/>
</dbReference>
<dbReference type="PANTHER" id="PTHR44154">
    <property type="entry name" value="QUINONE OXIDOREDUCTASE"/>
    <property type="match status" value="1"/>
</dbReference>
<dbReference type="InterPro" id="IPR011032">
    <property type="entry name" value="GroES-like_sf"/>
</dbReference>
<name>A0A5S4V537_9MICO</name>
<dbReference type="Gene3D" id="3.40.50.720">
    <property type="entry name" value="NAD(P)-binding Rossmann-like Domain"/>
    <property type="match status" value="1"/>
</dbReference>
<organism evidence="3 4">
    <name type="scientific">Agromyces mariniharenae</name>
    <dbReference type="NCBI Taxonomy" id="2604423"/>
    <lineage>
        <taxon>Bacteria</taxon>
        <taxon>Bacillati</taxon>
        <taxon>Actinomycetota</taxon>
        <taxon>Actinomycetes</taxon>
        <taxon>Micrococcales</taxon>
        <taxon>Microbacteriaceae</taxon>
        <taxon>Agromyces</taxon>
    </lineage>
</organism>
<evidence type="ECO:0000259" key="2">
    <source>
        <dbReference type="SMART" id="SM00829"/>
    </source>
</evidence>
<gene>
    <name evidence="3" type="ORF">FYC51_04285</name>
</gene>
<dbReference type="AlphaFoldDB" id="A0A5S4V537"/>
<dbReference type="InterPro" id="IPR020843">
    <property type="entry name" value="ER"/>
</dbReference>
<dbReference type="GO" id="GO:0016491">
    <property type="term" value="F:oxidoreductase activity"/>
    <property type="evidence" value="ECO:0007669"/>
    <property type="project" value="InterPro"/>
</dbReference>
<sequence length="314" mass="31961">MARAVVYREIGGPEVLRLEEVPDAEPGPGEVVVAVRAAGVNPIDWKLRSGVRGNGTGGRAVRPGADAAGVVEAVGAGVDGVRVGDEVIVRSARGAYATQVVVPAERLVPKPAGLGWAEAASIGVPVGTAYQAIRSLGVGPGDTLLLHGGAGGVGQAAIQFAVAEGARVIATASESNHDRLSELGAVPVTYGAGLVDRVRAVAPEGVTVALDAAGTDEALDASVALVADRDRIATVVRGADAPRWGIHAYAGGSAVPLTAEEQRWRDEATARVAELAAEGRFELEVSRTFGLDEAAEAHRVSEAGHVRGKLVILI</sequence>
<dbReference type="PANTHER" id="PTHR44154:SF1">
    <property type="entry name" value="QUINONE OXIDOREDUCTASE"/>
    <property type="match status" value="1"/>
</dbReference>
<evidence type="ECO:0000313" key="3">
    <source>
        <dbReference type="EMBL" id="TYL52953.1"/>
    </source>
</evidence>
<evidence type="ECO:0000256" key="1">
    <source>
        <dbReference type="ARBA" id="ARBA00022857"/>
    </source>
</evidence>
<dbReference type="Pfam" id="PF13602">
    <property type="entry name" value="ADH_zinc_N_2"/>
    <property type="match status" value="1"/>
</dbReference>
<dbReference type="InterPro" id="IPR036291">
    <property type="entry name" value="NAD(P)-bd_dom_sf"/>
</dbReference>
<reference evidence="3 4" key="1">
    <citation type="submission" date="2019-08" db="EMBL/GenBank/DDBJ databases">
        <authorList>
            <person name="Hu J."/>
        </authorList>
    </citation>
    <scope>NUCLEOTIDE SEQUENCE [LARGE SCALE GENOMIC DNA]</scope>
    <source>
        <strain evidence="3 4">NEAU-184</strain>
    </source>
</reference>
<proteinExistence type="predicted"/>
<evidence type="ECO:0000313" key="4">
    <source>
        <dbReference type="Proteomes" id="UP000325243"/>
    </source>
</evidence>
<dbReference type="CDD" id="cd05289">
    <property type="entry name" value="MDR_like_2"/>
    <property type="match status" value="1"/>
</dbReference>
<dbReference type="EMBL" id="VSSB01000001">
    <property type="protein sequence ID" value="TYL52953.1"/>
    <property type="molecule type" value="Genomic_DNA"/>
</dbReference>
<dbReference type="Pfam" id="PF08240">
    <property type="entry name" value="ADH_N"/>
    <property type="match status" value="1"/>
</dbReference>
<dbReference type="Gene3D" id="3.90.180.10">
    <property type="entry name" value="Medium-chain alcohol dehydrogenases, catalytic domain"/>
    <property type="match status" value="1"/>
</dbReference>
<keyword evidence="1" id="KW-0521">NADP</keyword>
<dbReference type="RefSeq" id="WP_148732416.1">
    <property type="nucleotide sequence ID" value="NZ_VSSB01000001.1"/>
</dbReference>
<comment type="caution">
    <text evidence="3">The sequence shown here is derived from an EMBL/GenBank/DDBJ whole genome shotgun (WGS) entry which is preliminary data.</text>
</comment>
<accession>A0A5S4V537</accession>